<evidence type="ECO:0000313" key="3">
    <source>
        <dbReference type="Proteomes" id="UP000251795"/>
    </source>
</evidence>
<protein>
    <submittedName>
        <fullName evidence="2">Uncharacterized protein</fullName>
    </submittedName>
</protein>
<proteinExistence type="predicted"/>
<evidence type="ECO:0000256" key="1">
    <source>
        <dbReference type="SAM" id="MobiDB-lite"/>
    </source>
</evidence>
<keyword evidence="3" id="KW-1185">Reference proteome</keyword>
<gene>
    <name evidence="2" type="ORF">Alexandra_328</name>
</gene>
<organism evidence="2 3">
    <name type="scientific">Erwinia phage vB_EamM_Alexandra</name>
    <dbReference type="NCBI Taxonomy" id="2201424"/>
    <lineage>
        <taxon>Viruses</taxon>
        <taxon>Duplodnaviria</taxon>
        <taxon>Heunggongvirae</taxon>
        <taxon>Uroviricota</taxon>
        <taxon>Caudoviricetes</taxon>
        <taxon>Alexandravirus</taxon>
        <taxon>Alexandravirus alexandra</taxon>
    </lineage>
</organism>
<sequence>MPTTSRPKTEDKFSRVRASKNSPERQAAVAKKTPRGPKGSTNTGGFKRDEVVMLISSPKIRDEERVYNLVHAILSAWKADVGHAEHTAASAGIIKVSRRKIEGALRDLKNTRFTKIPTLINDILTGSDICAEFGMWVYVEHDSPDWIFVRLPDDSTPVIRADISCDKTGETSASITTSSEALLETFSESDDEIEILECNDQDIEDLETKAMRKQLIDKGIIKPEAADKLHRPDLMKLLAYYA</sequence>
<dbReference type="EMBL" id="MH248138">
    <property type="protein sequence ID" value="AWY08579.1"/>
    <property type="molecule type" value="Genomic_DNA"/>
</dbReference>
<evidence type="ECO:0000313" key="2">
    <source>
        <dbReference type="EMBL" id="AWY08579.1"/>
    </source>
</evidence>
<name>A0A2Z4QEV8_9CAUD</name>
<dbReference type="Proteomes" id="UP000251795">
    <property type="component" value="Segment"/>
</dbReference>
<feature type="region of interest" description="Disordered" evidence="1">
    <location>
        <begin position="1"/>
        <end position="45"/>
    </location>
</feature>
<reference evidence="2 3" key="1">
    <citation type="submission" date="2018-04" db="EMBL/GenBank/DDBJ databases">
        <authorList>
            <person name="Go L.Y."/>
            <person name="Mitchell J.A."/>
        </authorList>
    </citation>
    <scope>NUCLEOTIDE SEQUENCE [LARGE SCALE GENOMIC DNA]</scope>
</reference>
<accession>A0A2Z4QEV8</accession>